<keyword evidence="2" id="KW-1185">Reference proteome</keyword>
<proteinExistence type="predicted"/>
<accession>A0ABT2MK14</accession>
<evidence type="ECO:0000313" key="1">
    <source>
        <dbReference type="EMBL" id="MCT7965082.1"/>
    </source>
</evidence>
<name>A0ABT2MK14_9CYAN</name>
<sequence>MKIKPLVNSLTVQIALADFLINCTYTIEDALNSGGMTSNHVLTIVRHLLFASGLIYGRSRASSVLYSPKHIPGYNKEQAESLARN</sequence>
<reference evidence="1 2" key="1">
    <citation type="journal article" date="2022" name="Front. Microbiol.">
        <title>High genomic differentiation and limited gene flow indicate recent cryptic speciation within the genus Laspinema (cyanobacteria).</title>
        <authorList>
            <person name="Stanojkovic A."/>
            <person name="Skoupy S."/>
            <person name="Skaloud P."/>
            <person name="Dvorak P."/>
        </authorList>
    </citation>
    <scope>NUCLEOTIDE SEQUENCE [LARGE SCALE GENOMIC DNA]</scope>
    <source>
        <strain evidence="1 2">D2a</strain>
    </source>
</reference>
<organism evidence="1 2">
    <name type="scientific">Laspinema palackyanum D2a</name>
    <dbReference type="NCBI Taxonomy" id="2953684"/>
    <lineage>
        <taxon>Bacteria</taxon>
        <taxon>Bacillati</taxon>
        <taxon>Cyanobacteriota</taxon>
        <taxon>Cyanophyceae</taxon>
        <taxon>Oscillatoriophycideae</taxon>
        <taxon>Oscillatoriales</taxon>
        <taxon>Laspinemataceae</taxon>
        <taxon>Laspinema</taxon>
        <taxon>Laspinema palackyanum</taxon>
    </lineage>
</organism>
<protein>
    <submittedName>
        <fullName evidence="1">Uncharacterized protein</fullName>
    </submittedName>
</protein>
<evidence type="ECO:0000313" key="2">
    <source>
        <dbReference type="Proteomes" id="UP001525890"/>
    </source>
</evidence>
<dbReference type="EMBL" id="JAMXFF010000002">
    <property type="protein sequence ID" value="MCT7965082.1"/>
    <property type="molecule type" value="Genomic_DNA"/>
</dbReference>
<dbReference type="RefSeq" id="WP_261235093.1">
    <property type="nucleotide sequence ID" value="NZ_JAMXFF010000002.1"/>
</dbReference>
<dbReference type="Proteomes" id="UP001525890">
    <property type="component" value="Unassembled WGS sequence"/>
</dbReference>
<gene>
    <name evidence="1" type="ORF">NG799_01885</name>
</gene>
<comment type="caution">
    <text evidence="1">The sequence shown here is derived from an EMBL/GenBank/DDBJ whole genome shotgun (WGS) entry which is preliminary data.</text>
</comment>